<feature type="compositionally biased region" description="Polar residues" evidence="1">
    <location>
        <begin position="34"/>
        <end position="52"/>
    </location>
</feature>
<evidence type="ECO:0000313" key="3">
    <source>
        <dbReference type="Proteomes" id="UP001524944"/>
    </source>
</evidence>
<dbReference type="RefSeq" id="WP_157677505.1">
    <property type="nucleotide sequence ID" value="NZ_CP022121.1"/>
</dbReference>
<name>A0ABT1Y5E8_9FIRM</name>
<dbReference type="Proteomes" id="UP001524944">
    <property type="component" value="Unassembled WGS sequence"/>
</dbReference>
<evidence type="ECO:0000313" key="2">
    <source>
        <dbReference type="EMBL" id="MCR6546104.1"/>
    </source>
</evidence>
<sequence>MAKKSTKRDNISNSKMKSSLSSSSCQRQKESPLSLEQSFHEAQSSSSEQEKL</sequence>
<dbReference type="EMBL" id="JANPWE010000005">
    <property type="protein sequence ID" value="MCR6546104.1"/>
    <property type="molecule type" value="Genomic_DNA"/>
</dbReference>
<evidence type="ECO:0000256" key="1">
    <source>
        <dbReference type="SAM" id="MobiDB-lite"/>
    </source>
</evidence>
<feature type="compositionally biased region" description="Low complexity" evidence="1">
    <location>
        <begin position="12"/>
        <end position="24"/>
    </location>
</feature>
<gene>
    <name evidence="2" type="ORF">NVS47_11360</name>
</gene>
<protein>
    <submittedName>
        <fullName evidence="2">Uncharacterized protein</fullName>
    </submittedName>
</protein>
<comment type="caution">
    <text evidence="2">The sequence shown here is derived from an EMBL/GenBank/DDBJ whole genome shotgun (WGS) entry which is preliminary data.</text>
</comment>
<reference evidence="2 3" key="1">
    <citation type="submission" date="2022-08" db="EMBL/GenBank/DDBJ databases">
        <title>Proteogenomics of the novel Dehalobacterium formicoaceticum strain EZ94 highlights a key role of methyltransferases during anaerobic dichloromethane degradation.</title>
        <authorList>
            <person name="Wasmund K."/>
        </authorList>
    </citation>
    <scope>NUCLEOTIDE SEQUENCE [LARGE SCALE GENOMIC DNA]</scope>
    <source>
        <strain evidence="2 3">EZ94</strain>
    </source>
</reference>
<feature type="region of interest" description="Disordered" evidence="1">
    <location>
        <begin position="1"/>
        <end position="52"/>
    </location>
</feature>
<accession>A0ABT1Y5E8</accession>
<proteinExistence type="predicted"/>
<keyword evidence="3" id="KW-1185">Reference proteome</keyword>
<organism evidence="2 3">
    <name type="scientific">Dehalobacterium formicoaceticum</name>
    <dbReference type="NCBI Taxonomy" id="51515"/>
    <lineage>
        <taxon>Bacteria</taxon>
        <taxon>Bacillati</taxon>
        <taxon>Bacillota</taxon>
        <taxon>Clostridia</taxon>
        <taxon>Eubacteriales</taxon>
        <taxon>Peptococcaceae</taxon>
        <taxon>Dehalobacterium</taxon>
    </lineage>
</organism>